<dbReference type="GO" id="GO:0001764">
    <property type="term" value="P:neuron migration"/>
    <property type="evidence" value="ECO:0007669"/>
    <property type="project" value="TreeGrafter"/>
</dbReference>
<organism evidence="5 6">
    <name type="scientific">Pocillopora meandrina</name>
    <dbReference type="NCBI Taxonomy" id="46732"/>
    <lineage>
        <taxon>Eukaryota</taxon>
        <taxon>Metazoa</taxon>
        <taxon>Cnidaria</taxon>
        <taxon>Anthozoa</taxon>
        <taxon>Hexacorallia</taxon>
        <taxon>Scleractinia</taxon>
        <taxon>Astrocoeniina</taxon>
        <taxon>Pocilloporidae</taxon>
        <taxon>Pocillopora</taxon>
    </lineage>
</organism>
<dbReference type="EMBL" id="CALNXJ010000192">
    <property type="protein sequence ID" value="CAH3168882.1"/>
    <property type="molecule type" value="Genomic_DNA"/>
</dbReference>
<gene>
    <name evidence="5" type="ORF">PMEA_00009939</name>
</gene>
<dbReference type="Pfam" id="PF23597">
    <property type="entry name" value="KIAA0319_N"/>
    <property type="match status" value="2"/>
</dbReference>
<dbReference type="GO" id="GO:0031410">
    <property type="term" value="C:cytoplasmic vesicle"/>
    <property type="evidence" value="ECO:0007669"/>
    <property type="project" value="TreeGrafter"/>
</dbReference>
<dbReference type="GO" id="GO:0016020">
    <property type="term" value="C:membrane"/>
    <property type="evidence" value="ECO:0007669"/>
    <property type="project" value="UniProtKB-SubCell"/>
</dbReference>
<comment type="subcellular location">
    <subcellularLocation>
        <location evidence="1">Membrane</location>
    </subcellularLocation>
</comment>
<keyword evidence="2" id="KW-0472">Membrane</keyword>
<dbReference type="Proteomes" id="UP001159428">
    <property type="component" value="Unassembled WGS sequence"/>
</dbReference>
<evidence type="ECO:0000313" key="6">
    <source>
        <dbReference type="Proteomes" id="UP001159428"/>
    </source>
</evidence>
<evidence type="ECO:0000256" key="2">
    <source>
        <dbReference type="ARBA" id="ARBA00023136"/>
    </source>
</evidence>
<comment type="caution">
    <text evidence="5">The sequence shown here is derived from an EMBL/GenBank/DDBJ whole genome shotgun (WGS) entry which is preliminary data.</text>
</comment>
<feature type="domain" description="MANSC" evidence="4">
    <location>
        <begin position="131"/>
        <end position="182"/>
    </location>
</feature>
<keyword evidence="3" id="KW-0325">Glycoprotein</keyword>
<accession>A0AAU9Y719</accession>
<keyword evidence="6" id="KW-1185">Reference proteome</keyword>
<dbReference type="PANTHER" id="PTHR46182">
    <property type="entry name" value="FI19480P1"/>
    <property type="match status" value="1"/>
</dbReference>
<feature type="domain" description="MANSC" evidence="4">
    <location>
        <begin position="12"/>
        <end position="88"/>
    </location>
</feature>
<dbReference type="InterPro" id="IPR029865">
    <property type="entry name" value="KIAA0319-like"/>
</dbReference>
<reference evidence="5 6" key="1">
    <citation type="submission" date="2022-05" db="EMBL/GenBank/DDBJ databases">
        <authorList>
            <consortium name="Genoscope - CEA"/>
            <person name="William W."/>
        </authorList>
    </citation>
    <scope>NUCLEOTIDE SEQUENCE [LARGE SCALE GENOMIC DNA]</scope>
</reference>
<evidence type="ECO:0000313" key="5">
    <source>
        <dbReference type="EMBL" id="CAH3168882.1"/>
    </source>
</evidence>
<dbReference type="AlphaFoldDB" id="A0AAU9Y719"/>
<evidence type="ECO:0000256" key="1">
    <source>
        <dbReference type="ARBA" id="ARBA00004370"/>
    </source>
</evidence>
<evidence type="ECO:0000256" key="3">
    <source>
        <dbReference type="ARBA" id="ARBA00023180"/>
    </source>
</evidence>
<protein>
    <recommendedName>
        <fullName evidence="4">MANSC domain-containing protein</fullName>
    </recommendedName>
</protein>
<proteinExistence type="predicted"/>
<evidence type="ECO:0000259" key="4">
    <source>
        <dbReference type="Pfam" id="PF23597"/>
    </source>
</evidence>
<dbReference type="PANTHER" id="PTHR46182:SF2">
    <property type="entry name" value="FI19480P1"/>
    <property type="match status" value="1"/>
</dbReference>
<name>A0AAU9Y719_9CNID</name>
<sequence>MNLVKSSSNYLQNCKNTKIEENVTLKGGIGAGTFRKLGKVTSMVSCIDLGWKTATCDVAFLSAAKCYGVECVSDDECKATATDTSDIKVLIAHVRTGHKKVSAPPVEMAEVNKLKKIFKEVTLKGGINAGTYKDVGSVKSMEECSGKCCEFAACDLAFMLSSRCYLVGCSEGKNCQIQKAKPSPYHPSVTYIERWNKEGVKHSVFLGDSAETKFACPAVKPLTKR</sequence>
<dbReference type="InterPro" id="IPR013980">
    <property type="entry name" value="MANSC_dom"/>
</dbReference>